<name>A0A2U1LBS1_ARTAN</name>
<evidence type="ECO:0000256" key="1">
    <source>
        <dbReference type="SAM" id="MobiDB-lite"/>
    </source>
</evidence>
<accession>A0A2U1LBS1</accession>
<dbReference type="AlphaFoldDB" id="A0A2U1LBS1"/>
<comment type="caution">
    <text evidence="2">The sequence shown here is derived from an EMBL/GenBank/DDBJ whole genome shotgun (WGS) entry which is preliminary data.</text>
</comment>
<protein>
    <submittedName>
        <fullName evidence="2">Uncharacterized protein</fullName>
    </submittedName>
</protein>
<dbReference type="EMBL" id="PKPP01010280">
    <property type="protein sequence ID" value="PWA46452.1"/>
    <property type="molecule type" value="Genomic_DNA"/>
</dbReference>
<organism evidence="2 3">
    <name type="scientific">Artemisia annua</name>
    <name type="common">Sweet wormwood</name>
    <dbReference type="NCBI Taxonomy" id="35608"/>
    <lineage>
        <taxon>Eukaryota</taxon>
        <taxon>Viridiplantae</taxon>
        <taxon>Streptophyta</taxon>
        <taxon>Embryophyta</taxon>
        <taxon>Tracheophyta</taxon>
        <taxon>Spermatophyta</taxon>
        <taxon>Magnoliopsida</taxon>
        <taxon>eudicotyledons</taxon>
        <taxon>Gunneridae</taxon>
        <taxon>Pentapetalae</taxon>
        <taxon>asterids</taxon>
        <taxon>campanulids</taxon>
        <taxon>Asterales</taxon>
        <taxon>Asteraceae</taxon>
        <taxon>Asteroideae</taxon>
        <taxon>Anthemideae</taxon>
        <taxon>Artemisiinae</taxon>
        <taxon>Artemisia</taxon>
    </lineage>
</organism>
<evidence type="ECO:0000313" key="2">
    <source>
        <dbReference type="EMBL" id="PWA46452.1"/>
    </source>
</evidence>
<dbReference type="OrthoDB" id="1723661at2759"/>
<keyword evidence="3" id="KW-1185">Reference proteome</keyword>
<feature type="compositionally biased region" description="Basic and acidic residues" evidence="1">
    <location>
        <begin position="46"/>
        <end position="64"/>
    </location>
</feature>
<reference evidence="2 3" key="1">
    <citation type="journal article" date="2018" name="Mol. Plant">
        <title>The genome of Artemisia annua provides insight into the evolution of Asteraceae family and artemisinin biosynthesis.</title>
        <authorList>
            <person name="Shen Q."/>
            <person name="Zhang L."/>
            <person name="Liao Z."/>
            <person name="Wang S."/>
            <person name="Yan T."/>
            <person name="Shi P."/>
            <person name="Liu M."/>
            <person name="Fu X."/>
            <person name="Pan Q."/>
            <person name="Wang Y."/>
            <person name="Lv Z."/>
            <person name="Lu X."/>
            <person name="Zhang F."/>
            <person name="Jiang W."/>
            <person name="Ma Y."/>
            <person name="Chen M."/>
            <person name="Hao X."/>
            <person name="Li L."/>
            <person name="Tang Y."/>
            <person name="Lv G."/>
            <person name="Zhou Y."/>
            <person name="Sun X."/>
            <person name="Brodelius P.E."/>
            <person name="Rose J.K.C."/>
            <person name="Tang K."/>
        </authorList>
    </citation>
    <scope>NUCLEOTIDE SEQUENCE [LARGE SCALE GENOMIC DNA]</scope>
    <source>
        <strain evidence="3">cv. Huhao1</strain>
        <tissue evidence="2">Leaf</tissue>
    </source>
</reference>
<sequence length="136" mass="14707">MDGKSSNNGESEGKGKAASSEDLQEKISSPNEGTIIFEEANLPETTDAKGKEIAESSSQDKENIHPIVPADTIVFSPPDHDVVFEDVNEQMPNCDEGTIVVQESKEIEMTSNGKGKEIAEGFKLKCPKRHITGANF</sequence>
<evidence type="ECO:0000313" key="3">
    <source>
        <dbReference type="Proteomes" id="UP000245207"/>
    </source>
</evidence>
<proteinExistence type="predicted"/>
<feature type="region of interest" description="Disordered" evidence="1">
    <location>
        <begin position="1"/>
        <end position="67"/>
    </location>
</feature>
<dbReference type="Proteomes" id="UP000245207">
    <property type="component" value="Unassembled WGS sequence"/>
</dbReference>
<feature type="compositionally biased region" description="Polar residues" evidence="1">
    <location>
        <begin position="1"/>
        <end position="10"/>
    </location>
</feature>
<gene>
    <name evidence="2" type="ORF">CTI12_AA508900</name>
</gene>